<protein>
    <submittedName>
        <fullName evidence="1">Uncharacterized protein</fullName>
    </submittedName>
</protein>
<dbReference type="OrthoDB" id="5413827at2759"/>
<proteinExistence type="predicted"/>
<dbReference type="PANTHER" id="PTHR38790:SF4">
    <property type="entry name" value="2EXR DOMAIN-CONTAINING PROTEIN"/>
    <property type="match status" value="1"/>
</dbReference>
<name>A0A9W8ZK02_9PLEO</name>
<dbReference type="EMBL" id="JAPEVA010000012">
    <property type="protein sequence ID" value="KAJ4409310.1"/>
    <property type="molecule type" value="Genomic_DNA"/>
</dbReference>
<sequence length="196" mass="22225">MIGHTAGEDAPAVTKGLSTNETVSDVPATSAASTDLTARNAVQSPLLRLPAELRNLIWDFTFNGTEIDLLNHGEGLHNLALVFKQYWAETLPVILCTSIFIFDDPIVFKRFLKSEHDQVARMHRISIEACVSIEWETDDTNFWASCIERAFTYDCKKLVVRLRMLEDFSLKLHSLTREDYDLFDNVNVMDDRDGPS</sequence>
<gene>
    <name evidence="1" type="ORF">N0V91_002666</name>
</gene>
<dbReference type="PANTHER" id="PTHR38790">
    <property type="entry name" value="2EXR DOMAIN-CONTAINING PROTEIN-RELATED"/>
    <property type="match status" value="1"/>
</dbReference>
<dbReference type="Proteomes" id="UP001140510">
    <property type="component" value="Unassembled WGS sequence"/>
</dbReference>
<dbReference type="AlphaFoldDB" id="A0A9W8ZK02"/>
<accession>A0A9W8ZK02</accession>
<organism evidence="1 2">
    <name type="scientific">Didymella pomorum</name>
    <dbReference type="NCBI Taxonomy" id="749634"/>
    <lineage>
        <taxon>Eukaryota</taxon>
        <taxon>Fungi</taxon>
        <taxon>Dikarya</taxon>
        <taxon>Ascomycota</taxon>
        <taxon>Pezizomycotina</taxon>
        <taxon>Dothideomycetes</taxon>
        <taxon>Pleosporomycetidae</taxon>
        <taxon>Pleosporales</taxon>
        <taxon>Pleosporineae</taxon>
        <taxon>Didymellaceae</taxon>
        <taxon>Didymella</taxon>
    </lineage>
</organism>
<comment type="caution">
    <text evidence="1">The sequence shown here is derived from an EMBL/GenBank/DDBJ whole genome shotgun (WGS) entry which is preliminary data.</text>
</comment>
<reference evidence="1" key="1">
    <citation type="submission" date="2022-10" db="EMBL/GenBank/DDBJ databases">
        <title>Tapping the CABI collections for fungal endophytes: first genome assemblies for Collariella, Neodidymelliopsis, Ascochyta clinopodiicola, Didymella pomorum, Didymosphaeria variabile, Neocosmospora piperis and Neocucurbitaria cava.</title>
        <authorList>
            <person name="Hill R."/>
        </authorList>
    </citation>
    <scope>NUCLEOTIDE SEQUENCE</scope>
    <source>
        <strain evidence="1">IMI 355091</strain>
    </source>
</reference>
<evidence type="ECO:0000313" key="2">
    <source>
        <dbReference type="Proteomes" id="UP001140510"/>
    </source>
</evidence>
<evidence type="ECO:0000313" key="1">
    <source>
        <dbReference type="EMBL" id="KAJ4409310.1"/>
    </source>
</evidence>
<keyword evidence="2" id="KW-1185">Reference proteome</keyword>